<dbReference type="Gene3D" id="1.10.10.10">
    <property type="entry name" value="Winged helix-like DNA-binding domain superfamily/Winged helix DNA-binding domain"/>
    <property type="match status" value="1"/>
</dbReference>
<protein>
    <submittedName>
        <fullName evidence="8">RNA polymerase sigma factor</fullName>
    </submittedName>
</protein>
<dbReference type="EMBL" id="CP126114">
    <property type="protein sequence ID" value="WHY86933.1"/>
    <property type="molecule type" value="Genomic_DNA"/>
</dbReference>
<dbReference type="InterPro" id="IPR036388">
    <property type="entry name" value="WH-like_DNA-bd_sf"/>
</dbReference>
<dbReference type="InterPro" id="IPR014284">
    <property type="entry name" value="RNA_pol_sigma-70_dom"/>
</dbReference>
<evidence type="ECO:0000313" key="9">
    <source>
        <dbReference type="Proteomes" id="UP001178288"/>
    </source>
</evidence>
<evidence type="ECO:0000259" key="7">
    <source>
        <dbReference type="Pfam" id="PF08281"/>
    </source>
</evidence>
<dbReference type="InterPro" id="IPR013249">
    <property type="entry name" value="RNA_pol_sigma70_r4_t2"/>
</dbReference>
<feature type="domain" description="RNA polymerase sigma-70 region 2" evidence="6">
    <location>
        <begin position="10"/>
        <end position="78"/>
    </location>
</feature>
<sequence>MVIKVGVSDLYERLKDDLHRYARSIARHEPEANDLVQDAVLKALKEEKILTLPDYKQRAWFFRVMKNKMIDERRKEKRLTEWEDDLDFSIQEAAHSHLEVTELLSHLPQATSDLIFKRYWLGLSSQEIGSQLGLPAATVRYKLHLAIKKLRTVLEEEK</sequence>
<name>A0AA95MSA2_9BACI</name>
<dbReference type="Gene3D" id="1.10.1740.10">
    <property type="match status" value="1"/>
</dbReference>
<dbReference type="GO" id="GO:0003677">
    <property type="term" value="F:DNA binding"/>
    <property type="evidence" value="ECO:0007669"/>
    <property type="project" value="UniProtKB-KW"/>
</dbReference>
<dbReference type="Proteomes" id="UP001178288">
    <property type="component" value="Chromosome"/>
</dbReference>
<keyword evidence="4" id="KW-0238">DNA-binding</keyword>
<dbReference type="SUPFAM" id="SSF88659">
    <property type="entry name" value="Sigma3 and sigma4 domains of RNA polymerase sigma factors"/>
    <property type="match status" value="1"/>
</dbReference>
<dbReference type="GO" id="GO:0016987">
    <property type="term" value="F:sigma factor activity"/>
    <property type="evidence" value="ECO:0007669"/>
    <property type="project" value="UniProtKB-KW"/>
</dbReference>
<keyword evidence="9" id="KW-1185">Reference proteome</keyword>
<dbReference type="AlphaFoldDB" id="A0AA95MSA2"/>
<dbReference type="InterPro" id="IPR039425">
    <property type="entry name" value="RNA_pol_sigma-70-like"/>
</dbReference>
<dbReference type="KEGG" id="nnv:QNH39_03405"/>
<reference evidence="8" key="1">
    <citation type="submission" date="2023-05" db="EMBL/GenBank/DDBJ databases">
        <title>Comparative genomics of Bacillaceae isolates and their secondary metabolite potential.</title>
        <authorList>
            <person name="Song L."/>
            <person name="Nielsen L.J."/>
            <person name="Mohite O."/>
            <person name="Xu X."/>
            <person name="Weber T."/>
            <person name="Kovacs A.T."/>
        </authorList>
    </citation>
    <scope>NUCLEOTIDE SEQUENCE</scope>
    <source>
        <strain evidence="8">XLM17</strain>
    </source>
</reference>
<evidence type="ECO:0000256" key="2">
    <source>
        <dbReference type="ARBA" id="ARBA00023015"/>
    </source>
</evidence>
<keyword evidence="2" id="KW-0805">Transcription regulation</keyword>
<evidence type="ECO:0000256" key="4">
    <source>
        <dbReference type="ARBA" id="ARBA00023125"/>
    </source>
</evidence>
<dbReference type="RefSeq" id="WP_235845630.1">
    <property type="nucleotide sequence ID" value="NZ_CP126114.1"/>
</dbReference>
<organism evidence="8 9">
    <name type="scientific">Neobacillus novalis</name>
    <dbReference type="NCBI Taxonomy" id="220687"/>
    <lineage>
        <taxon>Bacteria</taxon>
        <taxon>Bacillati</taxon>
        <taxon>Bacillota</taxon>
        <taxon>Bacilli</taxon>
        <taxon>Bacillales</taxon>
        <taxon>Bacillaceae</taxon>
        <taxon>Neobacillus</taxon>
    </lineage>
</organism>
<dbReference type="GO" id="GO:0006352">
    <property type="term" value="P:DNA-templated transcription initiation"/>
    <property type="evidence" value="ECO:0007669"/>
    <property type="project" value="InterPro"/>
</dbReference>
<accession>A0AA95MSA2</accession>
<dbReference type="Pfam" id="PF08281">
    <property type="entry name" value="Sigma70_r4_2"/>
    <property type="match status" value="1"/>
</dbReference>
<evidence type="ECO:0000256" key="1">
    <source>
        <dbReference type="ARBA" id="ARBA00010641"/>
    </source>
</evidence>
<dbReference type="Pfam" id="PF04542">
    <property type="entry name" value="Sigma70_r2"/>
    <property type="match status" value="1"/>
</dbReference>
<comment type="similarity">
    <text evidence="1">Belongs to the sigma-70 factor family. ECF subfamily.</text>
</comment>
<evidence type="ECO:0000256" key="5">
    <source>
        <dbReference type="ARBA" id="ARBA00023163"/>
    </source>
</evidence>
<evidence type="ECO:0000313" key="8">
    <source>
        <dbReference type="EMBL" id="WHY86933.1"/>
    </source>
</evidence>
<dbReference type="PANTHER" id="PTHR43133:SF52">
    <property type="entry name" value="ECF RNA POLYMERASE SIGMA FACTOR SIGL"/>
    <property type="match status" value="1"/>
</dbReference>
<dbReference type="NCBIfam" id="TIGR02937">
    <property type="entry name" value="sigma70-ECF"/>
    <property type="match status" value="1"/>
</dbReference>
<evidence type="ECO:0000259" key="6">
    <source>
        <dbReference type="Pfam" id="PF04542"/>
    </source>
</evidence>
<gene>
    <name evidence="8" type="ORF">QNH39_03405</name>
</gene>
<evidence type="ECO:0000256" key="3">
    <source>
        <dbReference type="ARBA" id="ARBA00023082"/>
    </source>
</evidence>
<feature type="domain" description="RNA polymerase sigma factor 70 region 4 type 2" evidence="7">
    <location>
        <begin position="98"/>
        <end position="150"/>
    </location>
</feature>
<dbReference type="InterPro" id="IPR007627">
    <property type="entry name" value="RNA_pol_sigma70_r2"/>
</dbReference>
<keyword evidence="5" id="KW-0804">Transcription</keyword>
<keyword evidence="3" id="KW-0731">Sigma factor</keyword>
<dbReference type="SUPFAM" id="SSF88946">
    <property type="entry name" value="Sigma2 domain of RNA polymerase sigma factors"/>
    <property type="match status" value="1"/>
</dbReference>
<dbReference type="InterPro" id="IPR013325">
    <property type="entry name" value="RNA_pol_sigma_r2"/>
</dbReference>
<dbReference type="PANTHER" id="PTHR43133">
    <property type="entry name" value="RNA POLYMERASE ECF-TYPE SIGMA FACTO"/>
    <property type="match status" value="1"/>
</dbReference>
<dbReference type="InterPro" id="IPR013324">
    <property type="entry name" value="RNA_pol_sigma_r3/r4-like"/>
</dbReference>
<proteinExistence type="inferred from homology"/>